<proteinExistence type="predicted"/>
<dbReference type="CDD" id="cd00303">
    <property type="entry name" value="retropepsin_like"/>
    <property type="match status" value="1"/>
</dbReference>
<evidence type="ECO:0000313" key="2">
    <source>
        <dbReference type="RefSeq" id="XP_071902514.1"/>
    </source>
</evidence>
<keyword evidence="1" id="KW-1185">Reference proteome</keyword>
<protein>
    <submittedName>
        <fullName evidence="2">Uncharacterized protein</fullName>
    </submittedName>
</protein>
<gene>
    <name evidence="2" type="primary">LOC140005423</name>
</gene>
<dbReference type="PANTHER" id="PTHR35046">
    <property type="entry name" value="ZINC KNUCKLE (CCHC-TYPE) FAMILY PROTEIN"/>
    <property type="match status" value="1"/>
</dbReference>
<dbReference type="PANTHER" id="PTHR35046:SF9">
    <property type="entry name" value="RNA-DIRECTED DNA POLYMERASE"/>
    <property type="match status" value="1"/>
</dbReference>
<name>A0ABM4U5G1_COFAR</name>
<reference evidence="1" key="1">
    <citation type="journal article" date="2025" name="Foods">
        <title>Unveiling the Microbial Signatures of Arabica Coffee Cherries: Insights into Ripeness Specific Diversity, Functional Traits, and Implications for Quality and Safety.</title>
        <authorList>
            <consortium name="RefSeq"/>
            <person name="Tenea G.N."/>
            <person name="Cifuentes V."/>
            <person name="Reyes P."/>
            <person name="Cevallos-Vallejos M."/>
        </authorList>
    </citation>
    <scope>NUCLEOTIDE SEQUENCE [LARGE SCALE GENOMIC DNA]</scope>
</reference>
<organism evidence="1 2">
    <name type="scientific">Coffea arabica</name>
    <name type="common">Arabian coffee</name>
    <dbReference type="NCBI Taxonomy" id="13443"/>
    <lineage>
        <taxon>Eukaryota</taxon>
        <taxon>Viridiplantae</taxon>
        <taxon>Streptophyta</taxon>
        <taxon>Embryophyta</taxon>
        <taxon>Tracheophyta</taxon>
        <taxon>Spermatophyta</taxon>
        <taxon>Magnoliopsida</taxon>
        <taxon>eudicotyledons</taxon>
        <taxon>Gunneridae</taxon>
        <taxon>Pentapetalae</taxon>
        <taxon>asterids</taxon>
        <taxon>lamiids</taxon>
        <taxon>Gentianales</taxon>
        <taxon>Rubiaceae</taxon>
        <taxon>Ixoroideae</taxon>
        <taxon>Gardenieae complex</taxon>
        <taxon>Bertiereae - Coffeeae clade</taxon>
        <taxon>Coffeeae</taxon>
        <taxon>Coffea</taxon>
    </lineage>
</organism>
<reference evidence="2" key="2">
    <citation type="submission" date="2025-08" db="UniProtKB">
        <authorList>
            <consortium name="RefSeq"/>
        </authorList>
    </citation>
    <scope>IDENTIFICATION</scope>
    <source>
        <tissue evidence="2">Leaves</tissue>
    </source>
</reference>
<dbReference type="GeneID" id="140005423"/>
<dbReference type="RefSeq" id="XP_071902514.1">
    <property type="nucleotide sequence ID" value="XM_072046413.1"/>
</dbReference>
<accession>A0ABM4U5G1</accession>
<sequence>MGKFQRMLKESMASIHQQMDRLELSQNRSNTTHQGHPNSYRLQWLNESSDIKVTKQVMVPFQIGKYVDEILCDVVPMQASHILLGRPWQYDKNTTHDGFTNKYSFLHHNKKMTLVPLTPQQVHEDQLHLQQEHEREVVKKSPDSQAIIRTPAERISNPNTSSRLDKRPILLAKNKEVHKLLLSKQVVYVLYCKEVVLLSHETFNDLPPEISSLL</sequence>
<dbReference type="Proteomes" id="UP001652660">
    <property type="component" value="Chromosome 1c"/>
</dbReference>
<evidence type="ECO:0000313" key="1">
    <source>
        <dbReference type="Proteomes" id="UP001652660"/>
    </source>
</evidence>